<dbReference type="EMBL" id="BAAAHE010000005">
    <property type="protein sequence ID" value="GAA0606107.1"/>
    <property type="molecule type" value="Genomic_DNA"/>
</dbReference>
<keyword evidence="6" id="KW-0411">Iron-sulfur</keyword>
<keyword evidence="9" id="KW-1185">Reference proteome</keyword>
<dbReference type="PANTHER" id="PTHR43756:SF5">
    <property type="entry name" value="CHOLINE MONOOXYGENASE, CHLOROPLASTIC"/>
    <property type="match status" value="1"/>
</dbReference>
<dbReference type="PRINTS" id="PR00090">
    <property type="entry name" value="RNGDIOXGNASE"/>
</dbReference>
<dbReference type="SUPFAM" id="SSF55961">
    <property type="entry name" value="Bet v1-like"/>
    <property type="match status" value="1"/>
</dbReference>
<dbReference type="Pfam" id="PF00848">
    <property type="entry name" value="Ring_hydroxyl_A"/>
    <property type="match status" value="1"/>
</dbReference>
<dbReference type="PROSITE" id="PS51296">
    <property type="entry name" value="RIESKE"/>
    <property type="match status" value="1"/>
</dbReference>
<dbReference type="Pfam" id="PF00355">
    <property type="entry name" value="Rieske"/>
    <property type="match status" value="1"/>
</dbReference>
<dbReference type="InterPro" id="IPR015879">
    <property type="entry name" value="Ring_hydroxy_dOase_asu_C_dom"/>
</dbReference>
<gene>
    <name evidence="8" type="ORF">GCM10009547_05070</name>
</gene>
<organism evidence="8 9">
    <name type="scientific">Sporichthya brevicatena</name>
    <dbReference type="NCBI Taxonomy" id="171442"/>
    <lineage>
        <taxon>Bacteria</taxon>
        <taxon>Bacillati</taxon>
        <taxon>Actinomycetota</taxon>
        <taxon>Actinomycetes</taxon>
        <taxon>Sporichthyales</taxon>
        <taxon>Sporichthyaceae</taxon>
        <taxon>Sporichthya</taxon>
    </lineage>
</organism>
<comment type="caution">
    <text evidence="8">The sequence shown here is derived from an EMBL/GenBank/DDBJ whole genome shotgun (WGS) entry which is preliminary data.</text>
</comment>
<evidence type="ECO:0000256" key="2">
    <source>
        <dbReference type="ARBA" id="ARBA00022714"/>
    </source>
</evidence>
<proteinExistence type="predicted"/>
<evidence type="ECO:0000256" key="3">
    <source>
        <dbReference type="ARBA" id="ARBA00022723"/>
    </source>
</evidence>
<evidence type="ECO:0000256" key="5">
    <source>
        <dbReference type="ARBA" id="ARBA00023004"/>
    </source>
</evidence>
<evidence type="ECO:0000256" key="6">
    <source>
        <dbReference type="ARBA" id="ARBA00023014"/>
    </source>
</evidence>
<evidence type="ECO:0000313" key="8">
    <source>
        <dbReference type="EMBL" id="GAA0606107.1"/>
    </source>
</evidence>
<keyword evidence="3" id="KW-0479">Metal-binding</keyword>
<dbReference type="SUPFAM" id="SSF50022">
    <property type="entry name" value="ISP domain"/>
    <property type="match status" value="1"/>
</dbReference>
<accession>A0ABN1G8M3</accession>
<dbReference type="InterPro" id="IPR017941">
    <property type="entry name" value="Rieske_2Fe-2S"/>
</dbReference>
<keyword evidence="5" id="KW-0408">Iron</keyword>
<evidence type="ECO:0000256" key="4">
    <source>
        <dbReference type="ARBA" id="ARBA00023002"/>
    </source>
</evidence>
<keyword evidence="2" id="KW-0001">2Fe-2S</keyword>
<reference evidence="8 9" key="1">
    <citation type="journal article" date="2019" name="Int. J. Syst. Evol. Microbiol.">
        <title>The Global Catalogue of Microorganisms (GCM) 10K type strain sequencing project: providing services to taxonomists for standard genome sequencing and annotation.</title>
        <authorList>
            <consortium name="The Broad Institute Genomics Platform"/>
            <consortium name="The Broad Institute Genome Sequencing Center for Infectious Disease"/>
            <person name="Wu L."/>
            <person name="Ma J."/>
        </authorList>
    </citation>
    <scope>NUCLEOTIDE SEQUENCE [LARGE SCALE GENOMIC DNA]</scope>
    <source>
        <strain evidence="8 9">JCM 10671</strain>
    </source>
</reference>
<keyword evidence="4" id="KW-0560">Oxidoreductase</keyword>
<dbReference type="PANTHER" id="PTHR43756">
    <property type="entry name" value="CHOLINE MONOOXYGENASE, CHLOROPLASTIC"/>
    <property type="match status" value="1"/>
</dbReference>
<dbReference type="RefSeq" id="WP_344601248.1">
    <property type="nucleotide sequence ID" value="NZ_BAAAHE010000005.1"/>
</dbReference>
<name>A0ABN1G8M3_9ACTN</name>
<dbReference type="CDD" id="cd08887">
    <property type="entry name" value="RHO_alpha_C_3"/>
    <property type="match status" value="1"/>
</dbReference>
<dbReference type="Gene3D" id="3.90.380.10">
    <property type="entry name" value="Naphthalene 1,2-dioxygenase Alpha Subunit, Chain A, domain 1"/>
    <property type="match status" value="1"/>
</dbReference>
<protein>
    <submittedName>
        <fullName evidence="8">SRPBCC family protein</fullName>
    </submittedName>
</protein>
<dbReference type="InterPro" id="IPR036922">
    <property type="entry name" value="Rieske_2Fe-2S_sf"/>
</dbReference>
<dbReference type="InterPro" id="IPR001663">
    <property type="entry name" value="Rng_hydr_dOase-A"/>
</dbReference>
<dbReference type="CDD" id="cd03469">
    <property type="entry name" value="Rieske_RO_Alpha_N"/>
    <property type="match status" value="1"/>
</dbReference>
<dbReference type="Proteomes" id="UP001500957">
    <property type="component" value="Unassembled WGS sequence"/>
</dbReference>
<evidence type="ECO:0000259" key="7">
    <source>
        <dbReference type="PROSITE" id="PS51296"/>
    </source>
</evidence>
<feature type="domain" description="Rieske" evidence="7">
    <location>
        <begin position="56"/>
        <end position="167"/>
    </location>
</feature>
<evidence type="ECO:0000313" key="9">
    <source>
        <dbReference type="Proteomes" id="UP001500957"/>
    </source>
</evidence>
<comment type="cofactor">
    <cofactor evidence="1">
        <name>Fe cation</name>
        <dbReference type="ChEBI" id="CHEBI:24875"/>
    </cofactor>
</comment>
<dbReference type="Gene3D" id="2.102.10.10">
    <property type="entry name" value="Rieske [2Fe-2S] iron-sulphur domain"/>
    <property type="match status" value="1"/>
</dbReference>
<sequence>MDEVALDRERRIRRALQLLRENTTDKFDDTLTFTAGEHVDPVVAERERELIFGRVPTIVAHSSEIPQPYDFVTLQLPRNKVIVARQPDGGVKTFVNLCRHRGALLEEESFTGCGRARLFSCPYHRWSYNIDGSLRTITRGTTFGDIDKSKQGLIELPTEERHGFIWVVDNANATIDVQNWLGPDMDSILEGYGLADLVAVRAEGFDEPVNWKIMQDAFLDGYHIAYAHPNTAAKHIHTNVMAFEDFGRHCRFIAPRKTIDKWIDVDPPEDESLVPHVTETQFLGPCHTLLKQPDHYQLLTFRPDPVHPDRSYMEMRLMVPPQERTSLTPEKWQRLWDKNWEILLAVLHAEDFPLLRASQTGMGSKDAGTMVMGRNETANQVFHREVRRIMAAADDEIAPPLPAISAGVVAPPVVETPVKS</sequence>
<evidence type="ECO:0000256" key="1">
    <source>
        <dbReference type="ARBA" id="ARBA00001962"/>
    </source>
</evidence>